<dbReference type="VEuPathDB" id="FungiDB:SAPIO_CDS5214"/>
<dbReference type="GeneID" id="27724286"/>
<feature type="compositionally biased region" description="Polar residues" evidence="1">
    <location>
        <begin position="186"/>
        <end position="211"/>
    </location>
</feature>
<feature type="region of interest" description="Disordered" evidence="1">
    <location>
        <begin position="67"/>
        <end position="373"/>
    </location>
</feature>
<dbReference type="Proteomes" id="UP000028545">
    <property type="component" value="Unassembled WGS sequence"/>
</dbReference>
<organism evidence="2 3">
    <name type="scientific">Pseudallescheria apiosperma</name>
    <name type="common">Scedosporium apiospermum</name>
    <dbReference type="NCBI Taxonomy" id="563466"/>
    <lineage>
        <taxon>Eukaryota</taxon>
        <taxon>Fungi</taxon>
        <taxon>Dikarya</taxon>
        <taxon>Ascomycota</taxon>
        <taxon>Pezizomycotina</taxon>
        <taxon>Sordariomycetes</taxon>
        <taxon>Hypocreomycetidae</taxon>
        <taxon>Microascales</taxon>
        <taxon>Microascaceae</taxon>
        <taxon>Scedosporium</taxon>
    </lineage>
</organism>
<feature type="compositionally biased region" description="Pro residues" evidence="1">
    <location>
        <begin position="1"/>
        <end position="16"/>
    </location>
</feature>
<dbReference type="PANTHER" id="PTHR39609">
    <property type="entry name" value="RFEG-RELATED"/>
    <property type="match status" value="1"/>
</dbReference>
<protein>
    <recommendedName>
        <fullName evidence="4">Transcription factor</fullName>
    </recommendedName>
</protein>
<proteinExistence type="predicted"/>
<comment type="caution">
    <text evidence="2">The sequence shown here is derived from an EMBL/GenBank/DDBJ whole genome shotgun (WGS) entry which is preliminary data.</text>
</comment>
<feature type="region of interest" description="Disordered" evidence="1">
    <location>
        <begin position="1"/>
        <end position="23"/>
    </location>
</feature>
<dbReference type="HOGENOM" id="CLU_662219_0_0_1"/>
<sequence>MARRPPPAQPMAPPQAPNSRQNEYFIPRDGIDREVITADICRYLGNDALVRPGTYDAMIEDLKADSARWEQERRAKSSRNASGGINAPRDSSNPIYSRKSNSPTTVQYHHSDTYARRQRGGPSESIPFGSGREFDPPPSHDGPGYAGYTQQGGAGQFMPQQQQPQPGYPGANQRTPYPSGYPPAPNQYSQQDPGYVPSGQSNMGYQQSQDTWVHGAARPMNPGYREPSQYSPGMGTRDHMMTTPPQQGNYPPPQHSQPAYGGQDYYAPGPGGVYQTMPQDSLYGRGGAYQDRAPSAPVSKPPERFSTTAPSQPPPEVYGGPMQGQMPGQIPSQMQGQQFDDPSRNHDQTSVPPPPRRQETPKHQSYKSGGGLR</sequence>
<dbReference type="AlphaFoldDB" id="A0A084G638"/>
<dbReference type="RefSeq" id="XP_016642599.1">
    <property type="nucleotide sequence ID" value="XM_016787584.1"/>
</dbReference>
<name>A0A084G638_PSEDA</name>
<feature type="compositionally biased region" description="Low complexity" evidence="1">
    <location>
        <begin position="156"/>
        <end position="170"/>
    </location>
</feature>
<feature type="compositionally biased region" description="Low complexity" evidence="1">
    <location>
        <begin position="319"/>
        <end position="338"/>
    </location>
</feature>
<evidence type="ECO:0008006" key="4">
    <source>
        <dbReference type="Google" id="ProtNLM"/>
    </source>
</evidence>
<dbReference type="EMBL" id="JOWA01000098">
    <property type="protein sequence ID" value="KEZ42800.1"/>
    <property type="molecule type" value="Genomic_DNA"/>
</dbReference>
<dbReference type="PANTHER" id="PTHR39609:SF1">
    <property type="entry name" value="RFEG"/>
    <property type="match status" value="1"/>
</dbReference>
<evidence type="ECO:0000256" key="1">
    <source>
        <dbReference type="SAM" id="MobiDB-lite"/>
    </source>
</evidence>
<dbReference type="KEGG" id="sapo:SAPIO_CDS5214"/>
<keyword evidence="3" id="KW-1185">Reference proteome</keyword>
<evidence type="ECO:0000313" key="2">
    <source>
        <dbReference type="EMBL" id="KEZ42800.1"/>
    </source>
</evidence>
<reference evidence="2 3" key="1">
    <citation type="journal article" date="2014" name="Genome Announc.">
        <title>Draft genome sequence of the pathogenic fungus Scedosporium apiospermum.</title>
        <authorList>
            <person name="Vandeputte P."/>
            <person name="Ghamrawi S."/>
            <person name="Rechenmann M."/>
            <person name="Iltis A."/>
            <person name="Giraud S."/>
            <person name="Fleury M."/>
            <person name="Thornton C."/>
            <person name="Delhaes L."/>
            <person name="Meyer W."/>
            <person name="Papon N."/>
            <person name="Bouchara J.P."/>
        </authorList>
    </citation>
    <scope>NUCLEOTIDE SEQUENCE [LARGE SCALE GENOMIC DNA]</scope>
    <source>
        <strain evidence="2 3">IHEM 14462</strain>
    </source>
</reference>
<evidence type="ECO:0000313" key="3">
    <source>
        <dbReference type="Proteomes" id="UP000028545"/>
    </source>
</evidence>
<accession>A0A084G638</accession>
<gene>
    <name evidence="2" type="ORF">SAPIO_CDS5214</name>
</gene>
<feature type="compositionally biased region" description="Polar residues" evidence="1">
    <location>
        <begin position="78"/>
        <end position="108"/>
    </location>
</feature>
<dbReference type="OrthoDB" id="4146887at2759"/>